<dbReference type="OrthoDB" id="9796012at2"/>
<dbReference type="GO" id="GO:0003677">
    <property type="term" value="F:DNA binding"/>
    <property type="evidence" value="ECO:0007669"/>
    <property type="project" value="UniProtKB-KW"/>
</dbReference>
<dbReference type="Proteomes" id="UP000321917">
    <property type="component" value="Unassembled WGS sequence"/>
</dbReference>
<keyword evidence="4" id="KW-0233">DNA recombination</keyword>
<evidence type="ECO:0000313" key="8">
    <source>
        <dbReference type="Proteomes" id="UP000321525"/>
    </source>
</evidence>
<evidence type="ECO:0000256" key="4">
    <source>
        <dbReference type="ARBA" id="ARBA00023172"/>
    </source>
</evidence>
<dbReference type="PANTHER" id="PTHR33258:SF1">
    <property type="entry name" value="TRANSPOSASE INSL FOR INSERTION SEQUENCE ELEMENT IS186A-RELATED"/>
    <property type="match status" value="1"/>
</dbReference>
<keyword evidence="2" id="KW-0815">Transposition</keyword>
<reference evidence="7 9" key="1">
    <citation type="submission" date="2019-07" db="EMBL/GenBank/DDBJ databases">
        <title>Genomes of sea-ice associated Colwellia species.</title>
        <authorList>
            <person name="Bowman J.P."/>
        </authorList>
    </citation>
    <scope>NUCLEOTIDE SEQUENCE [LARGE SCALE GENOMIC DNA]</scope>
    <source>
        <strain evidence="6 8">ACAM 607</strain>
        <strain evidence="7 9">IC036</strain>
    </source>
</reference>
<dbReference type="InterPro" id="IPR012337">
    <property type="entry name" value="RNaseH-like_sf"/>
</dbReference>
<comment type="similarity">
    <text evidence="1">Belongs to the transposase 11 family.</text>
</comment>
<dbReference type="Gene3D" id="3.90.350.10">
    <property type="entry name" value="Transposase Inhibitor Protein From Tn5, Chain A, domain 1"/>
    <property type="match status" value="1"/>
</dbReference>
<dbReference type="Pfam" id="PF01609">
    <property type="entry name" value="DDE_Tnp_1"/>
    <property type="match status" value="1"/>
</dbReference>
<comment type="caution">
    <text evidence="7">The sequence shown here is derived from an EMBL/GenBank/DDBJ whole genome shotgun (WGS) entry which is preliminary data.</text>
</comment>
<evidence type="ECO:0000256" key="1">
    <source>
        <dbReference type="ARBA" id="ARBA00010075"/>
    </source>
</evidence>
<evidence type="ECO:0000313" key="7">
    <source>
        <dbReference type="EMBL" id="TWX62020.1"/>
    </source>
</evidence>
<keyword evidence="8" id="KW-1185">Reference proteome</keyword>
<protein>
    <submittedName>
        <fullName evidence="7">IS4 family transposase</fullName>
    </submittedName>
</protein>
<organism evidence="7 9">
    <name type="scientific">Colwellia hornerae</name>
    <dbReference type="NCBI Taxonomy" id="89402"/>
    <lineage>
        <taxon>Bacteria</taxon>
        <taxon>Pseudomonadati</taxon>
        <taxon>Pseudomonadota</taxon>
        <taxon>Gammaproteobacteria</taxon>
        <taxon>Alteromonadales</taxon>
        <taxon>Colwelliaceae</taxon>
        <taxon>Colwellia</taxon>
    </lineage>
</organism>
<name>A0A5C6Q2E7_9GAMM</name>
<evidence type="ECO:0000313" key="9">
    <source>
        <dbReference type="Proteomes" id="UP000321917"/>
    </source>
</evidence>
<dbReference type="EMBL" id="VOLQ01000105">
    <property type="protein sequence ID" value="TWX62020.1"/>
    <property type="molecule type" value="Genomic_DNA"/>
</dbReference>
<accession>A0A5C6Q2E7</accession>
<dbReference type="RefSeq" id="WP_146801382.1">
    <property type="nucleotide sequence ID" value="NZ_VOLP01000075.1"/>
</dbReference>
<dbReference type="InterPro" id="IPR047952">
    <property type="entry name" value="Transpos_IS4"/>
</dbReference>
<dbReference type="Proteomes" id="UP000321525">
    <property type="component" value="Unassembled WGS sequence"/>
</dbReference>
<dbReference type="GO" id="GO:0006313">
    <property type="term" value="P:DNA transposition"/>
    <property type="evidence" value="ECO:0007669"/>
    <property type="project" value="InterPro"/>
</dbReference>
<evidence type="ECO:0000259" key="5">
    <source>
        <dbReference type="Pfam" id="PF01609"/>
    </source>
</evidence>
<evidence type="ECO:0000256" key="2">
    <source>
        <dbReference type="ARBA" id="ARBA00022578"/>
    </source>
</evidence>
<dbReference type="AlphaFoldDB" id="A0A5C6Q2E7"/>
<dbReference type="NCBIfam" id="NF033592">
    <property type="entry name" value="transpos_IS4_1"/>
    <property type="match status" value="1"/>
</dbReference>
<keyword evidence="3" id="KW-0238">DNA-binding</keyword>
<proteinExistence type="inferred from homology"/>
<feature type="domain" description="Transposase IS4-like" evidence="5">
    <location>
        <begin position="115"/>
        <end position="339"/>
    </location>
</feature>
<dbReference type="SUPFAM" id="SSF53098">
    <property type="entry name" value="Ribonuclease H-like"/>
    <property type="match status" value="1"/>
</dbReference>
<dbReference type="GO" id="GO:0004803">
    <property type="term" value="F:transposase activity"/>
    <property type="evidence" value="ECO:0007669"/>
    <property type="project" value="InterPro"/>
</dbReference>
<evidence type="ECO:0000313" key="6">
    <source>
        <dbReference type="EMBL" id="TWX52929.1"/>
    </source>
</evidence>
<dbReference type="EMBL" id="VOLR01000076">
    <property type="protein sequence ID" value="TWX52929.1"/>
    <property type="molecule type" value="Genomic_DNA"/>
</dbReference>
<dbReference type="PANTHER" id="PTHR33258">
    <property type="entry name" value="TRANSPOSASE INSL FOR INSERTION SEQUENCE ELEMENT IS186A-RELATED"/>
    <property type="match status" value="1"/>
</dbReference>
<sequence>MNKHNTELNKITKVLNDFNINEIGKKIRFCSRKRIIKPFELVMSLITALGDKSISTVTDLHRYFVKLTETDVQYKPFHNQLSKPEFSQLMKSLVDVALTQWQQQILGTDATLSDFKRIVMQDGSSFAVHDSLKETFKGRFTKISPAAIEVHVSWDLLKGYPEDISVSPDSQAEYDFLPDAKSLVDTLFLADRGYFKLSYLGSIDIAGGFYIVRAKATVNPVVVAAFNRHGKVLKRFSQKKQKDVKKHIRRSVIVDMDVEGKTNYRLIASWPKGKSEPTYWATNLSREKFSAEAVIKLYSLRWQIELLFKEWKSYCNLQKFNTRKATMMEGLVWASLLTLLVKRRICMSVQQLGGIELSTFMVAKNTQGWFYQLMESITQGMISTLNKTWQKTINFLSKYAQRANPTRDKEKGRLKCGLDPIIS</sequence>
<evidence type="ECO:0000256" key="3">
    <source>
        <dbReference type="ARBA" id="ARBA00023125"/>
    </source>
</evidence>
<dbReference type="InterPro" id="IPR002559">
    <property type="entry name" value="Transposase_11"/>
</dbReference>
<gene>
    <name evidence="6" type="ORF">ESZ26_19005</name>
    <name evidence="7" type="ORF">ESZ27_19030</name>
</gene>